<comment type="caution">
    <text evidence="1">The sequence shown here is derived from an EMBL/GenBank/DDBJ whole genome shotgun (WGS) entry which is preliminary data.</text>
</comment>
<dbReference type="EMBL" id="LANT01000003">
    <property type="protein sequence ID" value="KJV66201.1"/>
    <property type="molecule type" value="Genomic_DNA"/>
</dbReference>
<organism evidence="1 2">
    <name type="scientific">Anaplasma phagocytophilum str. NCH-1</name>
    <dbReference type="NCBI Taxonomy" id="1359161"/>
    <lineage>
        <taxon>Bacteria</taxon>
        <taxon>Pseudomonadati</taxon>
        <taxon>Pseudomonadota</taxon>
        <taxon>Alphaproteobacteria</taxon>
        <taxon>Rickettsiales</taxon>
        <taxon>Anaplasmataceae</taxon>
        <taxon>Anaplasma</taxon>
        <taxon>phagocytophilum group</taxon>
    </lineage>
</organism>
<dbReference type="AlphaFoldDB" id="A0A0F3NEN3"/>
<proteinExistence type="predicted"/>
<dbReference type="Proteomes" id="UP000033754">
    <property type="component" value="Unassembled WGS sequence"/>
</dbReference>
<accession>A0A0F3NEN3</accession>
<sequence>MLLYLLLVQRFRVAVWLKFYIRLLGELIVQNCHREAGCGC</sequence>
<evidence type="ECO:0000313" key="1">
    <source>
        <dbReference type="EMBL" id="KJV66201.1"/>
    </source>
</evidence>
<gene>
    <name evidence="1" type="ORF">EPHNCH_0669</name>
</gene>
<reference evidence="1 2" key="1">
    <citation type="submission" date="2015-01" db="EMBL/GenBank/DDBJ databases">
        <title>Genome Sequencing of Rickettsiales.</title>
        <authorList>
            <person name="Daugherty S.C."/>
            <person name="Su Q."/>
            <person name="Abolude K."/>
            <person name="Beier-Sexton M."/>
            <person name="Carlyon J.A."/>
            <person name="Carter R."/>
            <person name="Day N.P."/>
            <person name="Dumler S.J."/>
            <person name="Dyachenko V."/>
            <person name="Godinez A."/>
            <person name="Kurtti T.J."/>
            <person name="Lichay M."/>
            <person name="Mullins K.E."/>
            <person name="Ott S."/>
            <person name="Pappas-Brown V."/>
            <person name="Paris D.H."/>
            <person name="Patel P."/>
            <person name="Richards A.L."/>
            <person name="Sadzewicz L."/>
            <person name="Sears K."/>
            <person name="Seidman D."/>
            <person name="Sengamalay N."/>
            <person name="Stenos J."/>
            <person name="Tallon L.J."/>
            <person name="Vincent G."/>
            <person name="Fraser C.M."/>
            <person name="Munderloh U."/>
            <person name="Dunning-Hotopp J.C."/>
        </authorList>
    </citation>
    <scope>NUCLEOTIDE SEQUENCE [LARGE SCALE GENOMIC DNA]</scope>
    <source>
        <strain evidence="1 2">NCH-1</strain>
    </source>
</reference>
<name>A0A0F3NEN3_ANAPH</name>
<dbReference type="PATRIC" id="fig|1359161.3.peg.754"/>
<evidence type="ECO:0000313" key="2">
    <source>
        <dbReference type="Proteomes" id="UP000033754"/>
    </source>
</evidence>
<protein>
    <submittedName>
        <fullName evidence="1">Uncharacterized protein</fullName>
    </submittedName>
</protein>